<comment type="caution">
    <text evidence="2">The sequence shown here is derived from an EMBL/GenBank/DDBJ whole genome shotgun (WGS) entry which is preliminary data.</text>
</comment>
<dbReference type="PANTHER" id="PTHR48079">
    <property type="entry name" value="PROTEIN YEEZ"/>
    <property type="match status" value="1"/>
</dbReference>
<feature type="domain" description="NAD(P)-binding" evidence="1">
    <location>
        <begin position="7"/>
        <end position="154"/>
    </location>
</feature>
<dbReference type="CDD" id="cd05262">
    <property type="entry name" value="SDR_a7"/>
    <property type="match status" value="1"/>
</dbReference>
<protein>
    <submittedName>
        <fullName evidence="2">SDR family oxidoreductase</fullName>
    </submittedName>
</protein>
<dbReference type="Pfam" id="PF13460">
    <property type="entry name" value="NAD_binding_10"/>
    <property type="match status" value="1"/>
</dbReference>
<sequence>MHVFVTGATGFVGSAVVRDLIAAGHRVRGLARSEAAAATLAEAGADPHRGSLEDPDSLVRGTEGVDAVVHTAFNHDFTRFAENCALDGRVIAALGGALLGSRRPLIVTSGIGLLPPGRFGQETDAPATGANPRVATEAAAAELAARGVRVGVVRLPPSVHGTGDHGFVPILIGIARAKGVSVFAGEGANRWPAVHRGDAARLYRLVLETGVTQARYHAVAEEGVPFRDIAAAIARGLGVPCVSRPAEDAAAHFGWFAHFAELDVPASSAATRAALGWTPEGPGLIADLDGPGYVAA</sequence>
<accession>A0ABS7AEU1</accession>
<dbReference type="Gene3D" id="3.40.50.720">
    <property type="entry name" value="NAD(P)-binding Rossmann-like Domain"/>
    <property type="match status" value="1"/>
</dbReference>
<dbReference type="EMBL" id="JAHYBZ010000006">
    <property type="protein sequence ID" value="MBW6399800.1"/>
    <property type="molecule type" value="Genomic_DNA"/>
</dbReference>
<name>A0ABS7AEU1_9PROT</name>
<organism evidence="2 3">
    <name type="scientific">Roseomonas alba</name>
    <dbReference type="NCBI Taxonomy" id="2846776"/>
    <lineage>
        <taxon>Bacteria</taxon>
        <taxon>Pseudomonadati</taxon>
        <taxon>Pseudomonadota</taxon>
        <taxon>Alphaproteobacteria</taxon>
        <taxon>Acetobacterales</taxon>
        <taxon>Roseomonadaceae</taxon>
        <taxon>Roseomonas</taxon>
    </lineage>
</organism>
<dbReference type="Proteomes" id="UP001196565">
    <property type="component" value="Unassembled WGS sequence"/>
</dbReference>
<gene>
    <name evidence="2" type="ORF">KPL78_18220</name>
</gene>
<proteinExistence type="predicted"/>
<reference evidence="2 3" key="1">
    <citation type="submission" date="2021-07" db="EMBL/GenBank/DDBJ databases">
        <authorList>
            <person name="So Y."/>
        </authorList>
    </citation>
    <scope>NUCLEOTIDE SEQUENCE [LARGE SCALE GENOMIC DNA]</scope>
    <source>
        <strain evidence="2 3">HJA6</strain>
    </source>
</reference>
<dbReference type="SUPFAM" id="SSF51735">
    <property type="entry name" value="NAD(P)-binding Rossmann-fold domains"/>
    <property type="match status" value="1"/>
</dbReference>
<evidence type="ECO:0000259" key="1">
    <source>
        <dbReference type="Pfam" id="PF13460"/>
    </source>
</evidence>
<dbReference type="InterPro" id="IPR051783">
    <property type="entry name" value="NAD(P)-dependent_oxidoreduct"/>
</dbReference>
<dbReference type="PANTHER" id="PTHR48079:SF6">
    <property type="entry name" value="NAD(P)-BINDING DOMAIN-CONTAINING PROTEIN-RELATED"/>
    <property type="match status" value="1"/>
</dbReference>
<dbReference type="InterPro" id="IPR016040">
    <property type="entry name" value="NAD(P)-bd_dom"/>
</dbReference>
<evidence type="ECO:0000313" key="2">
    <source>
        <dbReference type="EMBL" id="MBW6399800.1"/>
    </source>
</evidence>
<dbReference type="RefSeq" id="WP_219764394.1">
    <property type="nucleotide sequence ID" value="NZ_JAHYBZ010000006.1"/>
</dbReference>
<dbReference type="InterPro" id="IPR036291">
    <property type="entry name" value="NAD(P)-bd_dom_sf"/>
</dbReference>
<evidence type="ECO:0000313" key="3">
    <source>
        <dbReference type="Proteomes" id="UP001196565"/>
    </source>
</evidence>
<keyword evidence="3" id="KW-1185">Reference proteome</keyword>